<keyword evidence="1" id="KW-0812">Transmembrane</keyword>
<evidence type="ECO:0000313" key="3">
    <source>
        <dbReference type="Proteomes" id="UP001595462"/>
    </source>
</evidence>
<accession>A0ABV7EKP6</accession>
<dbReference type="RefSeq" id="WP_380685568.1">
    <property type="nucleotide sequence ID" value="NZ_JBHRSS010000001.1"/>
</dbReference>
<sequence length="71" mass="7810">MTATGHALGFAIYGLVLYYLLICALGAYVRLRTNTTSSATDLLEHCRPFRSLIISLYLAALTATQLFLHFG</sequence>
<protein>
    <submittedName>
        <fullName evidence="2">Uncharacterized protein</fullName>
    </submittedName>
</protein>
<organism evidence="2 3">
    <name type="scientific">Salinisphaera aquimarina</name>
    <dbReference type="NCBI Taxonomy" id="2094031"/>
    <lineage>
        <taxon>Bacteria</taxon>
        <taxon>Pseudomonadati</taxon>
        <taxon>Pseudomonadota</taxon>
        <taxon>Gammaproteobacteria</taxon>
        <taxon>Salinisphaerales</taxon>
        <taxon>Salinisphaeraceae</taxon>
        <taxon>Salinisphaera</taxon>
    </lineage>
</organism>
<dbReference type="Proteomes" id="UP001595462">
    <property type="component" value="Unassembled WGS sequence"/>
</dbReference>
<feature type="transmembrane region" description="Helical" evidence="1">
    <location>
        <begin position="6"/>
        <end position="29"/>
    </location>
</feature>
<dbReference type="EMBL" id="JBHRSS010000001">
    <property type="protein sequence ID" value="MFC3102471.1"/>
    <property type="molecule type" value="Genomic_DNA"/>
</dbReference>
<proteinExistence type="predicted"/>
<gene>
    <name evidence="2" type="ORF">ACFOSU_01035</name>
</gene>
<name>A0ABV7EKP6_9GAMM</name>
<keyword evidence="1" id="KW-1133">Transmembrane helix</keyword>
<evidence type="ECO:0000313" key="2">
    <source>
        <dbReference type="EMBL" id="MFC3102471.1"/>
    </source>
</evidence>
<evidence type="ECO:0000256" key="1">
    <source>
        <dbReference type="SAM" id="Phobius"/>
    </source>
</evidence>
<keyword evidence="3" id="KW-1185">Reference proteome</keyword>
<feature type="transmembrane region" description="Helical" evidence="1">
    <location>
        <begin position="49"/>
        <end position="68"/>
    </location>
</feature>
<comment type="caution">
    <text evidence="2">The sequence shown here is derived from an EMBL/GenBank/DDBJ whole genome shotgun (WGS) entry which is preliminary data.</text>
</comment>
<keyword evidence="1" id="KW-0472">Membrane</keyword>
<reference evidence="3" key="1">
    <citation type="journal article" date="2019" name="Int. J. Syst. Evol. Microbiol.">
        <title>The Global Catalogue of Microorganisms (GCM) 10K type strain sequencing project: providing services to taxonomists for standard genome sequencing and annotation.</title>
        <authorList>
            <consortium name="The Broad Institute Genomics Platform"/>
            <consortium name="The Broad Institute Genome Sequencing Center for Infectious Disease"/>
            <person name="Wu L."/>
            <person name="Ma J."/>
        </authorList>
    </citation>
    <scope>NUCLEOTIDE SEQUENCE [LARGE SCALE GENOMIC DNA]</scope>
    <source>
        <strain evidence="3">KCTC 52640</strain>
    </source>
</reference>